<evidence type="ECO:0000313" key="4">
    <source>
        <dbReference type="EMBL" id="OUO57220.1"/>
    </source>
</evidence>
<name>A0A1Y4DLP1_9BACT</name>
<dbReference type="Proteomes" id="UP000196368">
    <property type="component" value="Unassembled WGS sequence"/>
</dbReference>
<keyword evidence="3" id="KW-0479">Metal-binding</keyword>
<proteinExistence type="predicted"/>
<evidence type="ECO:0000256" key="3">
    <source>
        <dbReference type="ARBA" id="ARBA00022723"/>
    </source>
</evidence>
<dbReference type="InterPro" id="IPR029044">
    <property type="entry name" value="Nucleotide-diphossugar_trans"/>
</dbReference>
<organism evidence="4 5">
    <name type="scientific">Candidatus Avelusimicrobium gallicola</name>
    <dbReference type="NCBI Taxonomy" id="2562704"/>
    <lineage>
        <taxon>Bacteria</taxon>
        <taxon>Pseudomonadati</taxon>
        <taxon>Elusimicrobiota</taxon>
        <taxon>Elusimicrobia</taxon>
        <taxon>Elusimicrobiales</taxon>
        <taxon>Elusimicrobiaceae</taxon>
        <taxon>Candidatus Avelusimicrobium</taxon>
    </lineage>
</organism>
<keyword evidence="5" id="KW-1185">Reference proteome</keyword>
<dbReference type="PANTHER" id="PTHR13778">
    <property type="entry name" value="GLYCOSYLTRANSFERASE 8 DOMAIN-CONTAINING PROTEIN"/>
    <property type="match status" value="1"/>
</dbReference>
<dbReference type="RefSeq" id="WP_087286146.1">
    <property type="nucleotide sequence ID" value="NZ_NFJD01000001.1"/>
</dbReference>
<dbReference type="PANTHER" id="PTHR13778:SF47">
    <property type="entry name" value="LIPOPOLYSACCHARIDE 1,3-GALACTOSYLTRANSFERASE"/>
    <property type="match status" value="1"/>
</dbReference>
<dbReference type="GO" id="GO:0046872">
    <property type="term" value="F:metal ion binding"/>
    <property type="evidence" value="ECO:0007669"/>
    <property type="project" value="UniProtKB-KW"/>
</dbReference>
<accession>A0A1Y4DLP1</accession>
<keyword evidence="2" id="KW-0808">Transferase</keyword>
<keyword evidence="1" id="KW-0328">Glycosyltransferase</keyword>
<sequence length="342" mass="40575">MEFEPITPAFASTPYVIGMSSSNRYAPYLAVYLQSIIDHAKEENRYDIVIFETDMTADNKARIQALAQLPNFSIRFYNLKTAFENNLYISLHYFAKQCYYRLALGEVFKQYEKAVFTDIDLVMVADIFDLFKIDLQGQPIAACEEILWTPSRRNQQVSRTQSIDSYLKEIGCTGLYYNTGVVVADVAKFNETASFRQLLQTAQENKFMNLEQDVLNKVFNNRFYTLPPCYNFEVINSVFEGKTEDFRVYAAQVEQARAYHFLAADKVWFFPNVPKGYLWWQVARKTSYYEEILAAYVNFYCWHFVPYYLKYKKYHFFAKFVFGKMKQRYLRKAAEYWNWLQY</sequence>
<dbReference type="InterPro" id="IPR002495">
    <property type="entry name" value="Glyco_trans_8"/>
</dbReference>
<dbReference type="Gene3D" id="3.90.550.10">
    <property type="entry name" value="Spore Coat Polysaccharide Biosynthesis Protein SpsA, Chain A"/>
    <property type="match status" value="1"/>
</dbReference>
<protein>
    <recommendedName>
        <fullName evidence="6">Glycosyl transferase family 8 C-terminal domain-containing protein</fullName>
    </recommendedName>
</protein>
<evidence type="ECO:0008006" key="6">
    <source>
        <dbReference type="Google" id="ProtNLM"/>
    </source>
</evidence>
<dbReference type="SUPFAM" id="SSF53448">
    <property type="entry name" value="Nucleotide-diphospho-sugar transferases"/>
    <property type="match status" value="1"/>
</dbReference>
<dbReference type="GO" id="GO:0016757">
    <property type="term" value="F:glycosyltransferase activity"/>
    <property type="evidence" value="ECO:0007669"/>
    <property type="project" value="UniProtKB-KW"/>
</dbReference>
<dbReference type="AlphaFoldDB" id="A0A1Y4DLP1"/>
<evidence type="ECO:0000256" key="1">
    <source>
        <dbReference type="ARBA" id="ARBA00022676"/>
    </source>
</evidence>
<evidence type="ECO:0000256" key="2">
    <source>
        <dbReference type="ARBA" id="ARBA00022679"/>
    </source>
</evidence>
<reference evidence="5" key="1">
    <citation type="submission" date="2017-04" db="EMBL/GenBank/DDBJ databases">
        <title>Function of individual gut microbiota members based on whole genome sequencing of pure cultures obtained from chicken caecum.</title>
        <authorList>
            <person name="Medvecky M."/>
            <person name="Cejkova D."/>
            <person name="Polansky O."/>
            <person name="Karasova D."/>
            <person name="Kubasova T."/>
            <person name="Cizek A."/>
            <person name="Rychlik I."/>
        </authorList>
    </citation>
    <scope>NUCLEOTIDE SEQUENCE [LARGE SCALE GENOMIC DNA]</scope>
    <source>
        <strain evidence="5">An273</strain>
    </source>
</reference>
<dbReference type="EMBL" id="NFJD01000001">
    <property type="protein sequence ID" value="OUO57220.1"/>
    <property type="molecule type" value="Genomic_DNA"/>
</dbReference>
<comment type="caution">
    <text evidence="4">The sequence shown here is derived from an EMBL/GenBank/DDBJ whole genome shotgun (WGS) entry which is preliminary data.</text>
</comment>
<dbReference type="OrthoDB" id="9798746at2"/>
<gene>
    <name evidence="4" type="ORF">B5F75_00105</name>
</gene>
<dbReference type="Pfam" id="PF01501">
    <property type="entry name" value="Glyco_transf_8"/>
    <property type="match status" value="1"/>
</dbReference>
<dbReference type="InterPro" id="IPR050748">
    <property type="entry name" value="Glycosyltrans_8_dom-fam"/>
</dbReference>
<evidence type="ECO:0000313" key="5">
    <source>
        <dbReference type="Proteomes" id="UP000196368"/>
    </source>
</evidence>